<dbReference type="STRING" id="29760.F6HZM9"/>
<accession>F6HZM9</accession>
<comment type="similarity">
    <text evidence="1">Belongs to the mTERF family.</text>
</comment>
<dbReference type="PANTHER" id="PTHR13068">
    <property type="entry name" value="CGI-12 PROTEIN-RELATED"/>
    <property type="match status" value="1"/>
</dbReference>
<name>F6HZM9_VITVI</name>
<evidence type="ECO:0000256" key="2">
    <source>
        <dbReference type="ARBA" id="ARBA00022472"/>
    </source>
</evidence>
<dbReference type="PaxDb" id="29760-VIT_07s0005g03860.t01"/>
<evidence type="ECO:0000313" key="4">
    <source>
        <dbReference type="EMBL" id="CCB60144.1"/>
    </source>
</evidence>
<dbReference type="EMBL" id="FN596502">
    <property type="protein sequence ID" value="CCB60144.1"/>
    <property type="molecule type" value="Genomic_DNA"/>
</dbReference>
<dbReference type="AlphaFoldDB" id="F6HZM9"/>
<dbReference type="GO" id="GO:0009658">
    <property type="term" value="P:chloroplast organization"/>
    <property type="evidence" value="ECO:0000318"/>
    <property type="project" value="GO_Central"/>
</dbReference>
<dbReference type="FunFam" id="1.25.70.10:FF:000001">
    <property type="entry name" value="Mitochondrial transcription termination factor-like"/>
    <property type="match status" value="3"/>
</dbReference>
<sequence>MRIRFSFRGLSSLPYPPPKWRITGKIFTTQLSLLQDGSLTFRFFSSSPTSRSANPKQCYFTVSYLINSCGLSPDSALSASQKLHLVTPERPDSILSLLRNYGITDTQLPKLIRVFPTLLLTDPEKTLLPKLEFLNSKPFSRADLGRVLSSCPMILSRSLDNQIIPCYNFFKSILHLDNRVVSAIKRSPRIFLEDVNKNIVPNITALQEIGVPESSIVFLITYYPIVVQLKHDRFGETVKKVMEMGFDPLTVVFIKAIQVFGGMSKSTWEQKMEVYRRWGWSNDEIVLLFRAFPACMSLSEKKIMSTMDFLVNKMGWKLTEITRFPISLGFNLEKRIIPRCWVGKVLMLKGLVKKDLSLGAFLRYTESKFLDRFVIKYQNHIPQLLNLYKGEVGHSFTVSYLVNSCGLSPETAISASEKIHFENPKNPDSVLALLRNSGCTNTHITKIVTKLPSLLLVDPEKTLLPKLEFFCSMGFSSARVASMLSPDPSLLGRSLEKVLIPKYNFLKSVHISNEDAIKVLRRSSWSSSGNLERNIAANIAVLRETGVPISRISYLVTRYHAISLRSDKFSENVKKVVEMGFNPLKFTFLDALQAFCQTTESTRQQKMEMYRRWGWSEDEILSAFRRRPQCMQLSEKKVNKVLDFLVNKMGWQPAVVARAPVAICLNFEKRVVPRCSVVKVLLLKGLIKKDLKLGTFLNLPVGDFLDKYVIKYEDDIPQLLDVYKGKVLKELPVEGRIALLQTKSDQDSELYDFEIGKSLKLPLQMRLKFICERLGLIPKWWQADSTTQLHFLRNTTPFIIRLFSASNQHSFTVSYLVKSCGLSPETAISASEKIHFENPKNPDSVLALLRDSGCTNTHIAKIVTKLPSLLLVNPEKTLLPKLEFFRSMGLSSADLASILSSEPSILNKSLEKVLIPKHNFLKSVHVNNEGAMKILKRSSWSSSGKTIAANIAVLREIGVPISHISFLVVRYHTICQKSDKFSENVKKVVEMGFNPLKFTFVNALQAFCQMTESTRQQKMEMYRRWGWSEDEIVSAFRSRPQCMQLSEKKVTKVLDFLVNKMGWQPAVVARAPVAICLNFEKRVVPRCSVVKVLLLKGLVKKDLRLDHFLSLTEGNFLDKYVIKYEDDIPQLLDLYQGKLKAEELQSFLLSFNMDEIPTTSCNPCPK</sequence>
<dbReference type="PANTHER" id="PTHR13068:SF133">
    <property type="entry name" value="MITOCHONDRIAL TRANSCRIPTION TERMINATION FACTOR FAMILY PROTEIN"/>
    <property type="match status" value="1"/>
</dbReference>
<keyword evidence="3" id="KW-0809">Transit peptide</keyword>
<evidence type="ECO:0008006" key="6">
    <source>
        <dbReference type="Google" id="ProtNLM"/>
    </source>
</evidence>
<dbReference type="SMART" id="SM00733">
    <property type="entry name" value="Mterf"/>
    <property type="match status" value="17"/>
</dbReference>
<gene>
    <name evidence="4" type="ordered locus">VIT_07s0005g03860</name>
</gene>
<evidence type="ECO:0000256" key="1">
    <source>
        <dbReference type="ARBA" id="ARBA00007692"/>
    </source>
</evidence>
<evidence type="ECO:0000313" key="5">
    <source>
        <dbReference type="Proteomes" id="UP000009183"/>
    </source>
</evidence>
<dbReference type="GO" id="GO:0003676">
    <property type="term" value="F:nucleic acid binding"/>
    <property type="evidence" value="ECO:0007669"/>
    <property type="project" value="InterPro"/>
</dbReference>
<dbReference type="Proteomes" id="UP000009183">
    <property type="component" value="Chromosome 7"/>
</dbReference>
<dbReference type="GO" id="GO:0006353">
    <property type="term" value="P:DNA-templated transcription termination"/>
    <property type="evidence" value="ECO:0007669"/>
    <property type="project" value="UniProtKB-KW"/>
</dbReference>
<dbReference type="InterPro" id="IPR003690">
    <property type="entry name" value="MTERF"/>
</dbReference>
<dbReference type="eggNOG" id="KOG1267">
    <property type="taxonomic scope" value="Eukaryota"/>
</dbReference>
<evidence type="ECO:0000256" key="3">
    <source>
        <dbReference type="ARBA" id="ARBA00022946"/>
    </source>
</evidence>
<keyword evidence="2" id="KW-0805">Transcription regulation</keyword>
<dbReference type="InterPro" id="IPR038538">
    <property type="entry name" value="MTERF_sf"/>
</dbReference>
<dbReference type="Pfam" id="PF02536">
    <property type="entry name" value="mTERF"/>
    <property type="match status" value="6"/>
</dbReference>
<keyword evidence="2" id="KW-0806">Transcription termination</keyword>
<reference evidence="5" key="1">
    <citation type="journal article" date="2007" name="Nature">
        <title>The grapevine genome sequence suggests ancestral hexaploidization in major angiosperm phyla.</title>
        <authorList>
            <consortium name="The French-Italian Public Consortium for Grapevine Genome Characterization."/>
            <person name="Jaillon O."/>
            <person name="Aury J.-M."/>
            <person name="Noel B."/>
            <person name="Policriti A."/>
            <person name="Clepet C."/>
            <person name="Casagrande A."/>
            <person name="Choisne N."/>
            <person name="Aubourg S."/>
            <person name="Vitulo N."/>
            <person name="Jubin C."/>
            <person name="Vezzi A."/>
            <person name="Legeai F."/>
            <person name="Hugueney P."/>
            <person name="Dasilva C."/>
            <person name="Horner D."/>
            <person name="Mica E."/>
            <person name="Jublot D."/>
            <person name="Poulain J."/>
            <person name="Bruyere C."/>
            <person name="Billault A."/>
            <person name="Segurens B."/>
            <person name="Gouyvenoux M."/>
            <person name="Ugarte E."/>
            <person name="Cattonaro F."/>
            <person name="Anthouard V."/>
            <person name="Vico V."/>
            <person name="Del Fabbro C."/>
            <person name="Alaux M."/>
            <person name="Di Gaspero G."/>
            <person name="Dumas V."/>
            <person name="Felice N."/>
            <person name="Paillard S."/>
            <person name="Juman I."/>
            <person name="Moroldo M."/>
            <person name="Scalabrin S."/>
            <person name="Canaguier A."/>
            <person name="Le Clainche I."/>
            <person name="Malacrida G."/>
            <person name="Durand E."/>
            <person name="Pesole G."/>
            <person name="Laucou V."/>
            <person name="Chatelet P."/>
            <person name="Merdinoglu D."/>
            <person name="Delledonne M."/>
            <person name="Pezzotti M."/>
            <person name="Lecharny A."/>
            <person name="Scarpelli C."/>
            <person name="Artiguenave F."/>
            <person name="Pe M.E."/>
            <person name="Valle G."/>
            <person name="Morgante M."/>
            <person name="Caboche M."/>
            <person name="Adam-Blondon A.-F."/>
            <person name="Weissenbach J."/>
            <person name="Quetier F."/>
            <person name="Wincker P."/>
        </authorList>
    </citation>
    <scope>NUCLEOTIDE SEQUENCE [LARGE SCALE GENOMIC DNA]</scope>
    <source>
        <strain evidence="5">cv. Pinot noir / PN40024</strain>
    </source>
</reference>
<proteinExistence type="inferred from homology"/>
<organism evidence="4 5">
    <name type="scientific">Vitis vinifera</name>
    <name type="common">Grape</name>
    <dbReference type="NCBI Taxonomy" id="29760"/>
    <lineage>
        <taxon>Eukaryota</taxon>
        <taxon>Viridiplantae</taxon>
        <taxon>Streptophyta</taxon>
        <taxon>Embryophyta</taxon>
        <taxon>Tracheophyta</taxon>
        <taxon>Spermatophyta</taxon>
        <taxon>Magnoliopsida</taxon>
        <taxon>eudicotyledons</taxon>
        <taxon>Gunneridae</taxon>
        <taxon>Pentapetalae</taxon>
        <taxon>rosids</taxon>
        <taxon>Vitales</taxon>
        <taxon>Vitaceae</taxon>
        <taxon>Viteae</taxon>
        <taxon>Vitis</taxon>
    </lineage>
</organism>
<dbReference type="Gene3D" id="1.25.70.10">
    <property type="entry name" value="Transcription termination factor 3, mitochondrial"/>
    <property type="match status" value="3"/>
</dbReference>
<keyword evidence="2" id="KW-0804">Transcription</keyword>
<protein>
    <recommendedName>
        <fullName evidence="6">Transcription termination factor MTERF6, chloroplastic/mitochondrial</fullName>
    </recommendedName>
</protein>
<dbReference type="InParanoid" id="F6HZM9"/>
<dbReference type="GO" id="GO:0009507">
    <property type="term" value="C:chloroplast"/>
    <property type="evidence" value="ECO:0000318"/>
    <property type="project" value="GO_Central"/>
</dbReference>
<dbReference type="ExpressionAtlas" id="F6HZM9">
    <property type="expression patterns" value="baseline"/>
</dbReference>
<dbReference type="HOGENOM" id="CLU_278426_0_0_1"/>
<keyword evidence="5" id="KW-1185">Reference proteome</keyword>